<feature type="domain" description="HTH marR-type" evidence="1">
    <location>
        <begin position="2"/>
        <end position="47"/>
    </location>
</feature>
<sequence>MLAAGPLTISQLAFRLGIPRQLVHYHVKHLQSEGLIRVKDVVKTGRRVSSKAYMLKQGAVLAVADPYEVEKVSAWLEHYYVRNVRNMSKKSRTAKNPSIELPLFFYHLMRLCSNPGMDAGGLFRIYGERFAEDVIIKNVHPNDSRGSGFKMFGKALLLFKEFASANLAMMNENGLIHFRAFLGSDVYDSRVDEFIHSVLRRLVNAYLGGRFVVHKFPPNGKTYSYIIKRTGVKEL</sequence>
<evidence type="ECO:0000313" key="4">
    <source>
        <dbReference type="EMBL" id="BAJ50068.1"/>
    </source>
</evidence>
<dbReference type="BioCyc" id="CCAL311458:G131R-210-MONOMER"/>
<dbReference type="InterPro" id="IPR000835">
    <property type="entry name" value="HTH_MarR-typ"/>
</dbReference>
<evidence type="ECO:0000259" key="1">
    <source>
        <dbReference type="Pfam" id="PF12802"/>
    </source>
</evidence>
<dbReference type="CDD" id="cd00090">
    <property type="entry name" value="HTH_ARSR"/>
    <property type="match status" value="1"/>
</dbReference>
<dbReference type="Proteomes" id="UP000008120">
    <property type="component" value="Chromosome"/>
</dbReference>
<reference evidence="2 5" key="2">
    <citation type="journal article" date="2011" name="Nucleic Acids Res.">
        <title>Insights into the evolution of Archaea and eukaryotic protein modifier systems revealed by the genome of a novel archaeal group.</title>
        <authorList>
            <person name="Nunoura T."/>
            <person name="Takaki Y."/>
            <person name="Kakuta J."/>
            <person name="Nishi S."/>
            <person name="Sugahara J."/>
            <person name="Kazama H."/>
            <person name="Chee G."/>
            <person name="Hattori M."/>
            <person name="Kanai A."/>
            <person name="Atomi H."/>
            <person name="Takai K."/>
            <person name="Takami H."/>
        </authorList>
    </citation>
    <scope>NUCLEOTIDE SEQUENCE [LARGE SCALE GENOMIC DNA]</scope>
</reference>
<dbReference type="KEGG" id="csu:CSUB_C0207"/>
<dbReference type="STRING" id="311458.CSUB_C0207"/>
<dbReference type="InterPro" id="IPR011991">
    <property type="entry name" value="ArsR-like_HTH"/>
</dbReference>
<evidence type="ECO:0000313" key="3">
    <source>
        <dbReference type="EMBL" id="BAJ47266.1"/>
    </source>
</evidence>
<evidence type="ECO:0000313" key="5">
    <source>
        <dbReference type="Proteomes" id="UP000008120"/>
    </source>
</evidence>
<dbReference type="EMBL" id="AP011830">
    <property type="protein sequence ID" value="BAJ47195.1"/>
    <property type="molecule type" value="Genomic_DNA"/>
</dbReference>
<dbReference type="Pfam" id="PF12802">
    <property type="entry name" value="MarR_2"/>
    <property type="match status" value="1"/>
</dbReference>
<dbReference type="SUPFAM" id="SSF46785">
    <property type="entry name" value="Winged helix' DNA-binding domain"/>
    <property type="match status" value="1"/>
</dbReference>
<dbReference type="InterPro" id="IPR036388">
    <property type="entry name" value="WH-like_DNA-bd_sf"/>
</dbReference>
<dbReference type="EMBL" id="AP011831">
    <property type="protein sequence ID" value="BAJ47266.1"/>
    <property type="molecule type" value="Genomic_DNA"/>
</dbReference>
<protein>
    <recommendedName>
        <fullName evidence="1">HTH marR-type domain-containing protein</fullName>
    </recommendedName>
</protein>
<evidence type="ECO:0000313" key="2">
    <source>
        <dbReference type="EMBL" id="BAJ47195.1"/>
    </source>
</evidence>
<proteinExistence type="predicted"/>
<dbReference type="GO" id="GO:0003700">
    <property type="term" value="F:DNA-binding transcription factor activity"/>
    <property type="evidence" value="ECO:0007669"/>
    <property type="project" value="InterPro"/>
</dbReference>
<reference evidence="2 5" key="1">
    <citation type="journal article" date="2005" name="Environ. Microbiol.">
        <title>Genetic and functional properties of uncultivated thermophilic crenarchaeotes from a subsurface gold mine as revealed by analysis of genome fragments.</title>
        <authorList>
            <person name="Nunoura T."/>
            <person name="Hirayama H."/>
            <person name="Takami H."/>
            <person name="Oida H."/>
            <person name="Nishi S."/>
            <person name="Shimamura S."/>
            <person name="Suzuki Y."/>
            <person name="Inagaki F."/>
            <person name="Takai K."/>
            <person name="Nealson K.H."/>
            <person name="Horikoshi K."/>
        </authorList>
    </citation>
    <scope>NUCLEOTIDE SEQUENCE [LARGE SCALE GENOMIC DNA]</scope>
</reference>
<gene>
    <name evidence="4" type="ORF">CSUB_C0207</name>
    <name evidence="2" type="ORF">HGMM_F15C07C12</name>
    <name evidence="3" type="ORF">HGMM_F15E11C40</name>
</gene>
<dbReference type="EMBL" id="BA000048">
    <property type="protein sequence ID" value="BAJ50068.1"/>
    <property type="molecule type" value="Genomic_DNA"/>
</dbReference>
<dbReference type="Gene3D" id="1.10.10.10">
    <property type="entry name" value="Winged helix-like DNA-binding domain superfamily/Winged helix DNA-binding domain"/>
    <property type="match status" value="1"/>
</dbReference>
<organism evidence="2 5">
    <name type="scientific">Caldiarchaeum subterraneum</name>
    <dbReference type="NCBI Taxonomy" id="311458"/>
    <lineage>
        <taxon>Archaea</taxon>
        <taxon>Nitrososphaerota</taxon>
        <taxon>Candidatus Caldarchaeales</taxon>
        <taxon>Candidatus Caldarchaeaceae</taxon>
        <taxon>Candidatus Caldarchaeum</taxon>
    </lineage>
</organism>
<name>E6N4H6_CALS0</name>
<dbReference type="InterPro" id="IPR036390">
    <property type="entry name" value="WH_DNA-bd_sf"/>
</dbReference>
<accession>E6N4H6</accession>
<dbReference type="AlphaFoldDB" id="E6N4H6"/>